<dbReference type="Pfam" id="PF00172">
    <property type="entry name" value="Zn_clus"/>
    <property type="match status" value="1"/>
</dbReference>
<evidence type="ECO:0000313" key="9">
    <source>
        <dbReference type="EMBL" id="KAK5631332.1"/>
    </source>
</evidence>
<organism evidence="9 10">
    <name type="scientific">Xylaria bambusicola</name>
    <dbReference type="NCBI Taxonomy" id="326684"/>
    <lineage>
        <taxon>Eukaryota</taxon>
        <taxon>Fungi</taxon>
        <taxon>Dikarya</taxon>
        <taxon>Ascomycota</taxon>
        <taxon>Pezizomycotina</taxon>
        <taxon>Sordariomycetes</taxon>
        <taxon>Xylariomycetidae</taxon>
        <taxon>Xylariales</taxon>
        <taxon>Xylariaceae</taxon>
        <taxon>Xylaria</taxon>
    </lineage>
</organism>
<evidence type="ECO:0000313" key="10">
    <source>
        <dbReference type="Proteomes" id="UP001305414"/>
    </source>
</evidence>
<dbReference type="GO" id="GO:0003677">
    <property type="term" value="F:DNA binding"/>
    <property type="evidence" value="ECO:0007669"/>
    <property type="project" value="InterPro"/>
</dbReference>
<keyword evidence="1" id="KW-0479">Metal-binding</keyword>
<reference evidence="9 10" key="1">
    <citation type="submission" date="2023-10" db="EMBL/GenBank/DDBJ databases">
        <title>Draft genome sequence of Xylaria bambusicola isolate GMP-LS, the root and basal stem rot pathogen of sugarcane in Indonesia.</title>
        <authorList>
            <person name="Selvaraj P."/>
            <person name="Muralishankar V."/>
            <person name="Muruganantham S."/>
            <person name="Sp S."/>
            <person name="Haryani S."/>
            <person name="Lau K.J.X."/>
            <person name="Naqvi N.I."/>
        </authorList>
    </citation>
    <scope>NUCLEOTIDE SEQUENCE [LARGE SCALE GENOMIC DNA]</scope>
    <source>
        <strain evidence="9">GMP-LS</strain>
    </source>
</reference>
<dbReference type="EMBL" id="JAWHQM010000019">
    <property type="protein sequence ID" value="KAK5631332.1"/>
    <property type="molecule type" value="Genomic_DNA"/>
</dbReference>
<keyword evidence="6" id="KW-0863">Zinc-finger</keyword>
<dbReference type="CDD" id="cd12148">
    <property type="entry name" value="fungal_TF_MHR"/>
    <property type="match status" value="1"/>
</dbReference>
<dbReference type="InterPro" id="IPR007219">
    <property type="entry name" value="XnlR_reg_dom"/>
</dbReference>
<dbReference type="InterPro" id="IPR036236">
    <property type="entry name" value="Znf_C2H2_sf"/>
</dbReference>
<dbReference type="Proteomes" id="UP001305414">
    <property type="component" value="Unassembled WGS sequence"/>
</dbReference>
<dbReference type="GO" id="GO:0006351">
    <property type="term" value="P:DNA-templated transcription"/>
    <property type="evidence" value="ECO:0007669"/>
    <property type="project" value="InterPro"/>
</dbReference>
<feature type="domain" description="C2H2-type" evidence="8">
    <location>
        <begin position="83"/>
        <end position="105"/>
    </location>
</feature>
<evidence type="ECO:0000259" key="7">
    <source>
        <dbReference type="PROSITE" id="PS50048"/>
    </source>
</evidence>
<evidence type="ECO:0000256" key="1">
    <source>
        <dbReference type="ARBA" id="ARBA00022723"/>
    </source>
</evidence>
<dbReference type="Gene3D" id="4.10.240.10">
    <property type="entry name" value="Zn(2)-C6 fungal-type DNA-binding domain"/>
    <property type="match status" value="1"/>
</dbReference>
<evidence type="ECO:0000256" key="2">
    <source>
        <dbReference type="ARBA" id="ARBA00022833"/>
    </source>
</evidence>
<evidence type="ECO:0000256" key="3">
    <source>
        <dbReference type="ARBA" id="ARBA00023015"/>
    </source>
</evidence>
<evidence type="ECO:0000256" key="5">
    <source>
        <dbReference type="ARBA" id="ARBA00023242"/>
    </source>
</evidence>
<keyword evidence="2" id="KW-0862">Zinc</keyword>
<proteinExistence type="predicted"/>
<feature type="domain" description="C2H2-type" evidence="8">
    <location>
        <begin position="53"/>
        <end position="82"/>
    </location>
</feature>
<gene>
    <name evidence="9" type="ORF">RRF57_007046</name>
</gene>
<evidence type="ECO:0008006" key="11">
    <source>
        <dbReference type="Google" id="ProtNLM"/>
    </source>
</evidence>
<dbReference type="Pfam" id="PF04082">
    <property type="entry name" value="Fungal_trans"/>
    <property type="match status" value="1"/>
</dbReference>
<feature type="domain" description="Zn(2)-C6 fungal-type" evidence="7">
    <location>
        <begin position="117"/>
        <end position="146"/>
    </location>
</feature>
<dbReference type="SUPFAM" id="SSF57701">
    <property type="entry name" value="Zn2/Cys6 DNA-binding domain"/>
    <property type="match status" value="1"/>
</dbReference>
<keyword evidence="4" id="KW-0804">Transcription</keyword>
<dbReference type="PROSITE" id="PS00463">
    <property type="entry name" value="ZN2_CY6_FUNGAL_1"/>
    <property type="match status" value="1"/>
</dbReference>
<dbReference type="PROSITE" id="PS00028">
    <property type="entry name" value="ZINC_FINGER_C2H2_1"/>
    <property type="match status" value="2"/>
</dbReference>
<keyword evidence="10" id="KW-1185">Reference proteome</keyword>
<keyword evidence="3" id="KW-0805">Transcription regulation</keyword>
<dbReference type="AlphaFoldDB" id="A0AAN7UM61"/>
<dbReference type="SMART" id="SM00355">
    <property type="entry name" value="ZnF_C2H2"/>
    <property type="match status" value="2"/>
</dbReference>
<accession>A0AAN7UM61</accession>
<evidence type="ECO:0000256" key="4">
    <source>
        <dbReference type="ARBA" id="ARBA00023163"/>
    </source>
</evidence>
<evidence type="ECO:0000259" key="8">
    <source>
        <dbReference type="PROSITE" id="PS50157"/>
    </source>
</evidence>
<dbReference type="GO" id="GO:0000981">
    <property type="term" value="F:DNA-binding transcription factor activity, RNA polymerase II-specific"/>
    <property type="evidence" value="ECO:0007669"/>
    <property type="project" value="InterPro"/>
</dbReference>
<dbReference type="InterPro" id="IPR013087">
    <property type="entry name" value="Znf_C2H2_type"/>
</dbReference>
<dbReference type="Gene3D" id="3.30.160.60">
    <property type="entry name" value="Classic Zinc Finger"/>
    <property type="match status" value="2"/>
</dbReference>
<dbReference type="GO" id="GO:0008270">
    <property type="term" value="F:zinc ion binding"/>
    <property type="evidence" value="ECO:0007669"/>
    <property type="project" value="UniProtKB-KW"/>
</dbReference>
<name>A0AAN7UM61_9PEZI</name>
<dbReference type="PANTHER" id="PTHR47660">
    <property type="entry name" value="TRANSCRIPTION FACTOR WITH C2H2 AND ZN(2)-CYS(6) DNA BINDING DOMAIN (EUROFUNG)-RELATED-RELATED"/>
    <property type="match status" value="1"/>
</dbReference>
<dbReference type="CDD" id="cd00067">
    <property type="entry name" value="GAL4"/>
    <property type="match status" value="1"/>
</dbReference>
<protein>
    <recommendedName>
        <fullName evidence="11">C2H2-type domain-containing protein</fullName>
    </recommendedName>
</protein>
<dbReference type="InterPro" id="IPR001138">
    <property type="entry name" value="Zn2Cys6_DnaBD"/>
</dbReference>
<dbReference type="Pfam" id="PF00096">
    <property type="entry name" value="zf-C2H2"/>
    <property type="match status" value="2"/>
</dbReference>
<dbReference type="InterPro" id="IPR036864">
    <property type="entry name" value="Zn2-C6_fun-type_DNA-bd_sf"/>
</dbReference>
<dbReference type="SUPFAM" id="SSF57667">
    <property type="entry name" value="beta-beta-alpha zinc fingers"/>
    <property type="match status" value="1"/>
</dbReference>
<comment type="caution">
    <text evidence="9">The sequence shown here is derived from an EMBL/GenBank/DDBJ whole genome shotgun (WGS) entry which is preliminary data.</text>
</comment>
<dbReference type="PANTHER" id="PTHR47660:SF7">
    <property type="entry name" value="TRANSCRIPTION FACTOR WITH C2H2 AND ZN(2)-CYS(6) DNA BINDING DOMAIN (EUROFUNG)"/>
    <property type="match status" value="1"/>
</dbReference>
<evidence type="ECO:0000256" key="6">
    <source>
        <dbReference type="PROSITE-ProRule" id="PRU00042"/>
    </source>
</evidence>
<dbReference type="PROSITE" id="PS50157">
    <property type="entry name" value="ZINC_FINGER_C2H2_2"/>
    <property type="match status" value="2"/>
</dbReference>
<keyword evidence="5" id="KW-0539">Nucleus</keyword>
<sequence>MNISGTRTLSIPHYRQELRRYWKRAMSQSNTTPVHLPAAMGPPSEPMALTKRFECEVPGCGKVFRRKEHLTRHSKSHDTQLQYACHICGRRYARSDVLKRHVEFHPQYYKPKREFIACTRCRESKTKCDEEHPCKPCSRRELECVRPERSRIIVSSENVASELPLELSNPPPNQAQVLHVSTVGEPENMRKRLDIYFNKIHPNWPILQPCMTISDGSGPLVTSIMALVSWLEGDQDHLLLFHQALDEIERINWGRNPPVPVLQAIVLCLLYAIHCLTTEGMVLKAWRIHNDLVSACRLAGILIPQRGIWYASNEVSAEMEEYKQQSYRIAFAALRLDAYLAAMTDLPPLIRYQELSMSLCHATWWANVTSEEERRQLQENEPMLRKKTSFGFRVHDLFGPSRPNVLAPSWTKIDYHFILCAIQSGAWEASHQALRTIPDDIQSRTHPQDLRTTWREYLNTWATNLENDCQGLREDDIDPQTLLLWHMTTLKIHAPPGLWGLQQRYYNFDAPPETPLQPALRTWQASKIARTAVWHSAQIARIVSGELSVENVTTRIRLNPLLTPALLMSAFVVCGYAYHARTCPLCTGGGPIDLVNIFGAPDDCKRLDRWLEEGEGLANWGPDIFVGFPVCQCSQILLYDWFHKFLAQDTQADAALRLFLDELKAGTW</sequence>
<dbReference type="PROSITE" id="PS50048">
    <property type="entry name" value="ZN2_CY6_FUNGAL_2"/>
    <property type="match status" value="1"/>
</dbReference>
<dbReference type="SMART" id="SM00066">
    <property type="entry name" value="GAL4"/>
    <property type="match status" value="1"/>
</dbReference>